<comment type="similarity">
    <text evidence="2">Belongs to the glucose-6-phosphate 1-epimerase family.</text>
</comment>
<accession>A0A430KP52</accession>
<dbReference type="GO" id="GO:0030246">
    <property type="term" value="F:carbohydrate binding"/>
    <property type="evidence" value="ECO:0007669"/>
    <property type="project" value="InterPro"/>
</dbReference>
<dbReference type="InterPro" id="IPR014718">
    <property type="entry name" value="GH-type_carb-bd"/>
</dbReference>
<comment type="catalytic activity">
    <reaction evidence="1">
        <text>alpha-D-glucose 6-phosphate = beta-D-glucose 6-phosphate</text>
        <dbReference type="Rhea" id="RHEA:16249"/>
        <dbReference type="ChEBI" id="CHEBI:58225"/>
        <dbReference type="ChEBI" id="CHEBI:58247"/>
        <dbReference type="EC" id="5.1.3.15"/>
    </reaction>
</comment>
<evidence type="ECO:0000313" key="5">
    <source>
        <dbReference type="EMBL" id="RTE65289.1"/>
    </source>
</evidence>
<protein>
    <recommendedName>
        <fullName evidence="3">glucose-6-phosphate 1-epimerase</fullName>
        <ecNumber evidence="3">5.1.3.15</ecNumber>
    </recommendedName>
</protein>
<evidence type="ECO:0000313" key="6">
    <source>
        <dbReference type="Proteomes" id="UP000283087"/>
    </source>
</evidence>
<dbReference type="CDD" id="cd09020">
    <property type="entry name" value="D-hex-6-P-epi_like"/>
    <property type="match status" value="1"/>
</dbReference>
<dbReference type="GO" id="GO:0047938">
    <property type="term" value="F:glucose-6-phosphate 1-epimerase activity"/>
    <property type="evidence" value="ECO:0007669"/>
    <property type="project" value="UniProtKB-EC"/>
</dbReference>
<dbReference type="Pfam" id="PF01263">
    <property type="entry name" value="Aldose_epim"/>
    <property type="match status" value="1"/>
</dbReference>
<keyword evidence="6" id="KW-1185">Reference proteome</keyword>
<dbReference type="PANTHER" id="PTHR11122:SF13">
    <property type="entry name" value="GLUCOSE-6-PHOSPHATE 1-EPIMERASE"/>
    <property type="match status" value="1"/>
</dbReference>
<dbReference type="EMBL" id="RQXW01000011">
    <property type="protein sequence ID" value="RTE65289.1"/>
    <property type="molecule type" value="Genomic_DNA"/>
</dbReference>
<gene>
    <name evidence="5" type="ORF">EH243_12690</name>
</gene>
<reference evidence="5 6" key="1">
    <citation type="submission" date="2018-11" db="EMBL/GenBank/DDBJ databases">
        <title>The draft genome sequence of Amphritea opalescens ANRC-JH13T.</title>
        <authorList>
            <person name="Fang Z."/>
            <person name="Zhang Y."/>
            <person name="Han X."/>
        </authorList>
    </citation>
    <scope>NUCLEOTIDE SEQUENCE [LARGE SCALE GENOMIC DNA]</scope>
    <source>
        <strain evidence="5 6">ANRC-JH13</strain>
    </source>
</reference>
<dbReference type="InterPro" id="IPR025532">
    <property type="entry name" value="G6P_1-epimerase"/>
</dbReference>
<evidence type="ECO:0000256" key="3">
    <source>
        <dbReference type="ARBA" id="ARBA00012083"/>
    </source>
</evidence>
<dbReference type="RefSeq" id="WP_126159046.1">
    <property type="nucleotide sequence ID" value="NZ_RQXW01000011.1"/>
</dbReference>
<dbReference type="GO" id="GO:0005975">
    <property type="term" value="P:carbohydrate metabolic process"/>
    <property type="evidence" value="ECO:0007669"/>
    <property type="project" value="InterPro"/>
</dbReference>
<dbReference type="AlphaFoldDB" id="A0A430KP52"/>
<evidence type="ECO:0000256" key="2">
    <source>
        <dbReference type="ARBA" id="ARBA00005866"/>
    </source>
</evidence>
<dbReference type="GO" id="GO:0005737">
    <property type="term" value="C:cytoplasm"/>
    <property type="evidence" value="ECO:0007669"/>
    <property type="project" value="TreeGrafter"/>
</dbReference>
<comment type="caution">
    <text evidence="5">The sequence shown here is derived from an EMBL/GenBank/DDBJ whole genome shotgun (WGS) entry which is preliminary data.</text>
</comment>
<proteinExistence type="inferred from homology"/>
<dbReference type="Gene3D" id="2.70.98.10">
    <property type="match status" value="1"/>
</dbReference>
<keyword evidence="4" id="KW-0413">Isomerase</keyword>
<organism evidence="5 6">
    <name type="scientific">Amphritea opalescens</name>
    <dbReference type="NCBI Taxonomy" id="2490544"/>
    <lineage>
        <taxon>Bacteria</taxon>
        <taxon>Pseudomonadati</taxon>
        <taxon>Pseudomonadota</taxon>
        <taxon>Gammaproteobacteria</taxon>
        <taxon>Oceanospirillales</taxon>
        <taxon>Oceanospirillaceae</taxon>
        <taxon>Amphritea</taxon>
    </lineage>
</organism>
<evidence type="ECO:0000256" key="4">
    <source>
        <dbReference type="ARBA" id="ARBA00023235"/>
    </source>
</evidence>
<dbReference type="InterPro" id="IPR011013">
    <property type="entry name" value="Gal_mutarotase_sf_dom"/>
</dbReference>
<dbReference type="OrthoDB" id="9790727at2"/>
<dbReference type="SUPFAM" id="SSF74650">
    <property type="entry name" value="Galactose mutarotase-like"/>
    <property type="match status" value="1"/>
</dbReference>
<name>A0A430KP52_9GAMM</name>
<evidence type="ECO:0000256" key="1">
    <source>
        <dbReference type="ARBA" id="ARBA00001096"/>
    </source>
</evidence>
<dbReference type="InterPro" id="IPR008183">
    <property type="entry name" value="Aldose_1/G6P_1-epimerase"/>
</dbReference>
<sequence>MGEQQWQGELEQMVSGYEQGRTDLQWYGYDLCVFKQGWGELVIALDGGQVLLFRPAGEQPLLWVSDKPALAGAIRGGVPVCWPWFAEHVDDPSLPKHGVARTASWMLDSVEMDAQGGHWRLSPAQTLWDGLSLTLDLKVMEGVLSLSLISVNRTDQPIAMTQALHSYFAVSDIAGVELQGLDALPLRDKLQDMAERTHQGAVTFPAETDVIFAHNSETEVMLIDHGWQRVIGIQKQGSHSTVVWNPGASAAAMLDVGVDQVSRFVCVEAARTRFYDHPWIAAGETQRLTTSFRVLPYPDKTTD</sequence>
<dbReference type="Proteomes" id="UP000283087">
    <property type="component" value="Unassembled WGS sequence"/>
</dbReference>
<dbReference type="PANTHER" id="PTHR11122">
    <property type="entry name" value="APOSPORY-ASSOCIATED PROTEIN C-RELATED"/>
    <property type="match status" value="1"/>
</dbReference>
<dbReference type="EC" id="5.1.3.15" evidence="3"/>